<organism evidence="3 4">
    <name type="scientific">Conchiformibius steedae</name>
    <dbReference type="NCBI Taxonomy" id="153493"/>
    <lineage>
        <taxon>Bacteria</taxon>
        <taxon>Pseudomonadati</taxon>
        <taxon>Pseudomonadota</taxon>
        <taxon>Betaproteobacteria</taxon>
        <taxon>Neisseriales</taxon>
        <taxon>Neisseriaceae</taxon>
        <taxon>Conchiformibius</taxon>
    </lineage>
</organism>
<gene>
    <name evidence="3" type="ORF">EII21_07275</name>
</gene>
<keyword evidence="1" id="KW-0812">Transmembrane</keyword>
<dbReference type="InterPro" id="IPR051311">
    <property type="entry name" value="DedA_domain"/>
</dbReference>
<feature type="transmembrane region" description="Helical" evidence="1">
    <location>
        <begin position="42"/>
        <end position="64"/>
    </location>
</feature>
<keyword evidence="4" id="KW-1185">Reference proteome</keyword>
<feature type="transmembrane region" description="Helical" evidence="1">
    <location>
        <begin position="112"/>
        <end position="138"/>
    </location>
</feature>
<evidence type="ECO:0000313" key="3">
    <source>
        <dbReference type="EMBL" id="RRD89832.1"/>
    </source>
</evidence>
<dbReference type="PANTHER" id="PTHR42709">
    <property type="entry name" value="ALKALINE PHOSPHATASE LIKE PROTEIN"/>
    <property type="match status" value="1"/>
</dbReference>
<dbReference type="AlphaFoldDB" id="A0A3P2A320"/>
<dbReference type="Proteomes" id="UP000269923">
    <property type="component" value="Unassembled WGS sequence"/>
</dbReference>
<keyword evidence="1" id="KW-1133">Transmembrane helix</keyword>
<dbReference type="STRING" id="1121352.GCA_000620925_00072"/>
<evidence type="ECO:0000256" key="1">
    <source>
        <dbReference type="SAM" id="Phobius"/>
    </source>
</evidence>
<dbReference type="PANTHER" id="PTHR42709:SF4">
    <property type="entry name" value="INNER MEMBRANE PROTEIN YQAA"/>
    <property type="match status" value="1"/>
</dbReference>
<dbReference type="InterPro" id="IPR032816">
    <property type="entry name" value="VTT_dom"/>
</dbReference>
<accession>A0A3P2A320</accession>
<keyword evidence="1" id="KW-0472">Membrane</keyword>
<comment type="caution">
    <text evidence="3">The sequence shown here is derived from an EMBL/GenBank/DDBJ whole genome shotgun (WGS) entry which is preliminary data.</text>
</comment>
<dbReference type="Pfam" id="PF09335">
    <property type="entry name" value="VTT_dom"/>
    <property type="match status" value="1"/>
</dbReference>
<dbReference type="RefSeq" id="WP_124795178.1">
    <property type="nucleotide sequence ID" value="NZ_RQYC01000010.1"/>
</dbReference>
<evidence type="ECO:0000259" key="2">
    <source>
        <dbReference type="Pfam" id="PF09335"/>
    </source>
</evidence>
<sequence length="139" mass="14834">METALLYSLGGLFVSAFTSATILPGTSEAVLAALLYAHPNSWLWAWLLAGWGNTLGSLVTYGMGRALPQRLNKIPPRAQMLLHRYGAWTLLLAWVPILGDALPLAAGCLRLPVWWCAAALAVGKFARYAVVAAGMLAIA</sequence>
<feature type="domain" description="VTT" evidence="2">
    <location>
        <begin position="24"/>
        <end position="132"/>
    </location>
</feature>
<dbReference type="EMBL" id="RQYC01000010">
    <property type="protein sequence ID" value="RRD89832.1"/>
    <property type="molecule type" value="Genomic_DNA"/>
</dbReference>
<reference evidence="3 4" key="1">
    <citation type="submission" date="2018-11" db="EMBL/GenBank/DDBJ databases">
        <title>Genomes From Bacteria Associated with the Canine Oral Cavity: a Test Case for Automated Genome-Based Taxonomic Assignment.</title>
        <authorList>
            <person name="Coil D.A."/>
            <person name="Jospin G."/>
            <person name="Darling A.E."/>
            <person name="Wallis C."/>
            <person name="Davis I.J."/>
            <person name="Harris S."/>
            <person name="Eisen J.A."/>
            <person name="Holcombe L.J."/>
            <person name="O'Flynn C."/>
        </authorList>
    </citation>
    <scope>NUCLEOTIDE SEQUENCE [LARGE SCALE GENOMIC DNA]</scope>
    <source>
        <strain evidence="3 4">COT-280</strain>
    </source>
</reference>
<evidence type="ECO:0000313" key="4">
    <source>
        <dbReference type="Proteomes" id="UP000269923"/>
    </source>
</evidence>
<protein>
    <submittedName>
        <fullName evidence="3">DedA family protein</fullName>
    </submittedName>
</protein>
<proteinExistence type="predicted"/>
<feature type="transmembrane region" description="Helical" evidence="1">
    <location>
        <begin position="85"/>
        <end position="106"/>
    </location>
</feature>
<name>A0A3P2A320_9NEIS</name>
<dbReference type="OrthoDB" id="5419086at2"/>